<dbReference type="AlphaFoldDB" id="A0A552UF93"/>
<evidence type="ECO:0000313" key="1">
    <source>
        <dbReference type="EMBL" id="TRW16896.1"/>
    </source>
</evidence>
<proteinExistence type="predicted"/>
<organism evidence="1 2">
    <name type="scientific">Glacieibacterium frigidum</name>
    <dbReference type="NCBI Taxonomy" id="2593303"/>
    <lineage>
        <taxon>Bacteria</taxon>
        <taxon>Pseudomonadati</taxon>
        <taxon>Pseudomonadota</taxon>
        <taxon>Alphaproteobacteria</taxon>
        <taxon>Sphingomonadales</taxon>
        <taxon>Sphingosinicellaceae</taxon>
        <taxon>Glacieibacterium</taxon>
    </lineage>
</organism>
<dbReference type="InterPro" id="IPR018641">
    <property type="entry name" value="Trfase_1_rSAM/seldom-assoc"/>
</dbReference>
<dbReference type="Proteomes" id="UP000317894">
    <property type="component" value="Unassembled WGS sequence"/>
</dbReference>
<dbReference type="OrthoDB" id="9798250at2"/>
<keyword evidence="1" id="KW-0808">Transferase</keyword>
<dbReference type="InterPro" id="IPR029044">
    <property type="entry name" value="Nucleotide-diphossugar_trans"/>
</dbReference>
<dbReference type="NCBIfam" id="TIGR04282">
    <property type="entry name" value="glyco_like_cofC"/>
    <property type="match status" value="1"/>
</dbReference>
<evidence type="ECO:0000313" key="2">
    <source>
        <dbReference type="Proteomes" id="UP000317894"/>
    </source>
</evidence>
<dbReference type="Pfam" id="PF09837">
    <property type="entry name" value="DUF2064"/>
    <property type="match status" value="1"/>
</dbReference>
<keyword evidence="2" id="KW-1185">Reference proteome</keyword>
<protein>
    <submittedName>
        <fullName evidence="1">Glycosyltransferase</fullName>
    </submittedName>
</protein>
<dbReference type="EMBL" id="VJWA01000001">
    <property type="protein sequence ID" value="TRW16896.1"/>
    <property type="molecule type" value="Genomic_DNA"/>
</dbReference>
<comment type="caution">
    <text evidence="1">The sequence shown here is derived from an EMBL/GenBank/DDBJ whole genome shotgun (WGS) entry which is preliminary data.</text>
</comment>
<reference evidence="1 2" key="1">
    <citation type="submission" date="2019-07" db="EMBL/GenBank/DDBJ databases">
        <title>Novel species isolated from glacier.</title>
        <authorList>
            <person name="Liu Q."/>
            <person name="Xin Y.-H."/>
        </authorList>
    </citation>
    <scope>NUCLEOTIDE SEQUENCE [LARGE SCALE GENOMIC DNA]</scope>
    <source>
        <strain evidence="1 2">LB1R16</strain>
    </source>
</reference>
<accession>A0A552UF93</accession>
<dbReference type="GO" id="GO:0016740">
    <property type="term" value="F:transferase activity"/>
    <property type="evidence" value="ECO:0007669"/>
    <property type="project" value="UniProtKB-KW"/>
</dbReference>
<dbReference type="PANTHER" id="PTHR36529:SF1">
    <property type="entry name" value="GLYCOSYLTRANSFERASE"/>
    <property type="match status" value="1"/>
</dbReference>
<dbReference type="SUPFAM" id="SSF53448">
    <property type="entry name" value="Nucleotide-diphospho-sugar transferases"/>
    <property type="match status" value="1"/>
</dbReference>
<dbReference type="Gene3D" id="3.90.550.10">
    <property type="entry name" value="Spore Coat Polysaccharide Biosynthesis Protein SpsA, Chain A"/>
    <property type="match status" value="1"/>
</dbReference>
<dbReference type="PANTHER" id="PTHR36529">
    <property type="entry name" value="SLL1095 PROTEIN"/>
    <property type="match status" value="1"/>
</dbReference>
<sequence length="183" mass="18979">MRVCLFTRWPEAGKAKTRLIPALGAAGAADLHRRLTEHTVATVLASGLHCEVRSTGAEVGAFEDWLGVAAIDQGDGDLGERLARAAEDLPVLLIGADCPGLTHAHLQRAADALAHAAAVIGPAEDGGYWLLGLAAPAPVFDGIAWGGPRVFAQTVARLSAPPVVLDCLADLDVPADLARWPGF</sequence>
<gene>
    <name evidence="1" type="ORF">FMM06_01415</name>
</gene>
<dbReference type="RefSeq" id="WP_143554440.1">
    <property type="nucleotide sequence ID" value="NZ_VJWA01000001.1"/>
</dbReference>
<name>A0A552UF93_9SPHN</name>